<proteinExistence type="predicted"/>
<organism evidence="2 3">
    <name type="scientific">Phytophthora rubi</name>
    <dbReference type="NCBI Taxonomy" id="129364"/>
    <lineage>
        <taxon>Eukaryota</taxon>
        <taxon>Sar</taxon>
        <taxon>Stramenopiles</taxon>
        <taxon>Oomycota</taxon>
        <taxon>Peronosporomycetes</taxon>
        <taxon>Peronosporales</taxon>
        <taxon>Peronosporaceae</taxon>
        <taxon>Phytophthora</taxon>
    </lineage>
</organism>
<dbReference type="Proteomes" id="UP000434957">
    <property type="component" value="Unassembled WGS sequence"/>
</dbReference>
<accession>A0A6A4CBY7</accession>
<dbReference type="AlphaFoldDB" id="A0A6A4CBY7"/>
<comment type="caution">
    <text evidence="2">The sequence shown here is derived from an EMBL/GenBank/DDBJ whole genome shotgun (WGS) entry which is preliminary data.</text>
</comment>
<evidence type="ECO:0000256" key="1">
    <source>
        <dbReference type="SAM" id="MobiDB-lite"/>
    </source>
</evidence>
<protein>
    <submittedName>
        <fullName evidence="2">Uncharacterized protein</fullName>
    </submittedName>
</protein>
<evidence type="ECO:0000313" key="2">
    <source>
        <dbReference type="EMBL" id="KAE9285950.1"/>
    </source>
</evidence>
<sequence>MTPLHRAMLEDIHEVHFNATLTANLSPLVNLKHNANVPHVMLFKELYNANTDGHIGQEMMRCLQRDVKRFVYDGAHTLRLVFYSRRVAAIWERQTLRFQRTVITLHNTDRKHGEVGDGSFTAAQLDGMYAVHVYGGGSFGLSALARAFAQISGSEVLDVEFPRATRTDIYDNRYHVVRFTQPVCPTQLLGVTRWIIQGKVLTLHHFQTNLRKPCSRCYSPRHGTAKCKADSERLVSLQQKASRTIDGNVARFDPPALATFMLQDIEHLKSILKEQELLFAPSAVSISGASMPQRSRPVVLAEVPPSSVQGSPVPPPAVGPQTMDTDPTRYVTKLSGRAKKAARRGQAVGDTVDRDTTVQADQSEQTARRGKIGGVGRVQPGHPPQGTTRHRFQDFQRAEALGQYGALADEDSDEDEADFSGDNMSDIDSDGDFHSQTEQHPQPTPRADSTHTGQTAEISSSLPPHVAAVVARAPTTVGYPSGQEATEAPAFVQTTLTSFVTCAGEEETSSRAIPTQVEQTDEAEFVPATPDSQQDFTMGETHPCSTAEDRQDPIQVAQFLESFNGYEVAVEANGQCAMLAFYATISNHSTRTLKASATTIKQAGVVKRGVYALMMANLRRDAEVGIVDPVTVYHDLYPDHPIFDSKRQQRQRYMPTMNRNVPGLPMLRCHQVSGLAPMNSAQWRNICENHSLC</sequence>
<keyword evidence="3" id="KW-1185">Reference proteome</keyword>
<feature type="compositionally biased region" description="Polar residues" evidence="1">
    <location>
        <begin position="450"/>
        <end position="462"/>
    </location>
</feature>
<evidence type="ECO:0000313" key="3">
    <source>
        <dbReference type="Proteomes" id="UP000434957"/>
    </source>
</evidence>
<feature type="region of interest" description="Disordered" evidence="1">
    <location>
        <begin position="304"/>
        <end position="389"/>
    </location>
</feature>
<gene>
    <name evidence="2" type="ORF">PR003_g26449</name>
</gene>
<dbReference type="EMBL" id="QXFT01003425">
    <property type="protein sequence ID" value="KAE9285950.1"/>
    <property type="molecule type" value="Genomic_DNA"/>
</dbReference>
<name>A0A6A4CBY7_9STRA</name>
<feature type="region of interest" description="Disordered" evidence="1">
    <location>
        <begin position="409"/>
        <end position="463"/>
    </location>
</feature>
<feature type="compositionally biased region" description="Acidic residues" evidence="1">
    <location>
        <begin position="409"/>
        <end position="430"/>
    </location>
</feature>
<reference evidence="2 3" key="1">
    <citation type="submission" date="2018-08" db="EMBL/GenBank/DDBJ databases">
        <title>Genomic investigation of the strawberry pathogen Phytophthora fragariae indicates pathogenicity is determined by transcriptional variation in three key races.</title>
        <authorList>
            <person name="Adams T.M."/>
            <person name="Armitage A.D."/>
            <person name="Sobczyk M.K."/>
            <person name="Bates H.J."/>
            <person name="Dunwell J.M."/>
            <person name="Nellist C.F."/>
            <person name="Harrison R.J."/>
        </authorList>
    </citation>
    <scope>NUCLEOTIDE SEQUENCE [LARGE SCALE GENOMIC DNA]</scope>
    <source>
        <strain evidence="2 3">SCRP333</strain>
    </source>
</reference>